<evidence type="ECO:0000313" key="3">
    <source>
        <dbReference type="EMBL" id="KLA00364.1"/>
    </source>
</evidence>
<dbReference type="Pfam" id="PF00561">
    <property type="entry name" value="Abhydrolase_1"/>
    <property type="match status" value="1"/>
</dbReference>
<dbReference type="RefSeq" id="WP_046957486.1">
    <property type="nucleotide sequence ID" value="NZ_CP036101.1"/>
</dbReference>
<dbReference type="SUPFAM" id="SSF53474">
    <property type="entry name" value="alpha/beta-Hydrolases"/>
    <property type="match status" value="1"/>
</dbReference>
<evidence type="ECO:0000313" key="4">
    <source>
        <dbReference type="Proteomes" id="UP000035350"/>
    </source>
</evidence>
<reference evidence="3 4" key="1">
    <citation type="journal article" date="2015" name="Genome Announc.">
        <title>Next-Generation Whole-Genome Sequencing of Eight Strains of Bacillus cereus, Isolated from Food.</title>
        <authorList>
            <person name="Krawczyk A.O."/>
            <person name="de Jong A."/>
            <person name="Eijlander R.T."/>
            <person name="Berendsen E.M."/>
            <person name="Holsappel S."/>
            <person name="Wells-Bennik M.H."/>
            <person name="Kuipers O.P."/>
        </authorList>
    </citation>
    <scope>NUCLEOTIDE SEQUENCE [LARGE SCALE GENOMIC DNA]</scope>
    <source>
        <strain evidence="3 4">B4147</strain>
    </source>
</reference>
<dbReference type="EMBL" id="LCYN01000003">
    <property type="protein sequence ID" value="KLA00364.1"/>
    <property type="molecule type" value="Genomic_DNA"/>
</dbReference>
<dbReference type="InterPro" id="IPR050266">
    <property type="entry name" value="AB_hydrolase_sf"/>
</dbReference>
<dbReference type="PANTHER" id="PTHR43798:SF31">
    <property type="entry name" value="AB HYDROLASE SUPERFAMILY PROTEIN YCLE"/>
    <property type="match status" value="1"/>
</dbReference>
<dbReference type="GO" id="GO:0016787">
    <property type="term" value="F:hydrolase activity"/>
    <property type="evidence" value="ECO:0007669"/>
    <property type="project" value="UniProtKB-KW"/>
</dbReference>
<keyword evidence="1" id="KW-0378">Hydrolase</keyword>
<protein>
    <recommendedName>
        <fullName evidence="2">AB hydrolase-1 domain-containing protein</fullName>
    </recommendedName>
</protein>
<organism evidence="3 4">
    <name type="scientific">Bacillus wiedmannii</name>
    <dbReference type="NCBI Taxonomy" id="1890302"/>
    <lineage>
        <taxon>Bacteria</taxon>
        <taxon>Bacillati</taxon>
        <taxon>Bacillota</taxon>
        <taxon>Bacilli</taxon>
        <taxon>Bacillales</taxon>
        <taxon>Bacillaceae</taxon>
        <taxon>Bacillus</taxon>
        <taxon>Bacillus cereus group</taxon>
    </lineage>
</organism>
<feature type="domain" description="AB hydrolase-1" evidence="2">
    <location>
        <begin position="6"/>
        <end position="219"/>
    </location>
</feature>
<gene>
    <name evidence="3" type="ORF">B4147_4376</name>
</gene>
<reference evidence="4" key="2">
    <citation type="submission" date="2015-04" db="EMBL/GenBank/DDBJ databases">
        <title>Draft Genome Sequences of Eight Spore-Forming Food Isolates of Bacillus cereus Genome sequencing.</title>
        <authorList>
            <person name="Krawcyk A.O."/>
            <person name="de Jong A."/>
            <person name="Eijlander R.T."/>
            <person name="Berendsen E.M."/>
            <person name="Holsappel S."/>
            <person name="Wells-Bennik M."/>
            <person name="Kuipers O.P."/>
        </authorList>
    </citation>
    <scope>NUCLEOTIDE SEQUENCE [LARGE SCALE GENOMIC DNA]</scope>
    <source>
        <strain evidence="4">B4147</strain>
    </source>
</reference>
<dbReference type="Proteomes" id="UP000035350">
    <property type="component" value="Unassembled WGS sequence"/>
</dbReference>
<evidence type="ECO:0000259" key="2">
    <source>
        <dbReference type="Pfam" id="PF00561"/>
    </source>
</evidence>
<accession>A0A0G8CKL6</accession>
<dbReference type="AlphaFoldDB" id="A0A0G8CKL6"/>
<dbReference type="InterPro" id="IPR029058">
    <property type="entry name" value="AB_hydrolase_fold"/>
</dbReference>
<dbReference type="InterPro" id="IPR000073">
    <property type="entry name" value="AB_hydrolase_1"/>
</dbReference>
<comment type="caution">
    <text evidence="3">The sequence shown here is derived from an EMBL/GenBank/DDBJ whole genome shotgun (WGS) entry which is preliminary data.</text>
</comment>
<proteinExistence type="predicted"/>
<dbReference type="GO" id="GO:0016020">
    <property type="term" value="C:membrane"/>
    <property type="evidence" value="ECO:0007669"/>
    <property type="project" value="TreeGrafter"/>
</dbReference>
<dbReference type="PATRIC" id="fig|1396.433.peg.1717"/>
<evidence type="ECO:0000256" key="1">
    <source>
        <dbReference type="ARBA" id="ARBA00022801"/>
    </source>
</evidence>
<dbReference type="PANTHER" id="PTHR43798">
    <property type="entry name" value="MONOACYLGLYCEROL LIPASE"/>
    <property type="match status" value="1"/>
</dbReference>
<name>A0A0G8CKL6_9BACI</name>
<dbReference type="Gene3D" id="3.40.50.1820">
    <property type="entry name" value="alpha/beta hydrolase"/>
    <property type="match status" value="1"/>
</dbReference>
<sequence>MKELKVIFIPGWGMEEGVWTLVLPYFKGYSVQCINWRNVKEQSEFAGRIIDVAKDENVILVGWSLGALAAVQAHKKVKAKGIVLIGGTAKFTNTSDYTSGWNTLHVERLKKNLARKKEDTLKRFYENMFTKDELKENKRFEDMIKRFKGDSIQSLQLGLEYLIEADMREELKEIKVPILLIHGEQDVICPLSAARSMAENETATLKVVSEAGHVLCVTNFEYCGNEIIQFVEGIRHDQQNVTSKTV</sequence>